<dbReference type="InterPro" id="IPR005119">
    <property type="entry name" value="LysR_subst-bd"/>
</dbReference>
<dbReference type="AlphaFoldDB" id="A0A4R8LL44"/>
<comment type="similarity">
    <text evidence="1">Belongs to the LysR transcriptional regulatory family.</text>
</comment>
<evidence type="ECO:0000256" key="2">
    <source>
        <dbReference type="ARBA" id="ARBA00023015"/>
    </source>
</evidence>
<dbReference type="EMBL" id="SORE01000018">
    <property type="protein sequence ID" value="TDY43261.1"/>
    <property type="molecule type" value="Genomic_DNA"/>
</dbReference>
<keyword evidence="4" id="KW-0010">Activator</keyword>
<sequence length="295" mass="31480">MNYKHLYYLWMTARFGGIAGASQRLHLTPQTVSSQIKLLEDRVGCALLRRRGRLVELTDAGRVAADYAAKIFALGAELERELRAPCSNADVLRVGIADSIHKTIACRLIEPAVSSRDGLRVVCREGNQAALVGALAEHRLDVVLCDAPLQANVQLRARSDKLGSTGMSVFATAAVAKPYLDAAFPACLAQMPILLPGADSVLTARFDAWLDSNGLAPPIVGEFDDGALMIAFAGEGKGAIVAPSVLEASLRAQYALLPVGQIDGVRHDLYAISLDGRGRHPAVSEITRAGRQLAF</sequence>
<dbReference type="Proteomes" id="UP000295509">
    <property type="component" value="Unassembled WGS sequence"/>
</dbReference>
<gene>
    <name evidence="7" type="ORF">BX592_11856</name>
</gene>
<evidence type="ECO:0000256" key="1">
    <source>
        <dbReference type="ARBA" id="ARBA00009437"/>
    </source>
</evidence>
<keyword evidence="8" id="KW-1185">Reference proteome</keyword>
<dbReference type="PROSITE" id="PS50931">
    <property type="entry name" value="HTH_LYSR"/>
    <property type="match status" value="1"/>
</dbReference>
<dbReference type="Pfam" id="PF00126">
    <property type="entry name" value="HTH_1"/>
    <property type="match status" value="1"/>
</dbReference>
<dbReference type="SUPFAM" id="SSF53850">
    <property type="entry name" value="Periplasmic binding protein-like II"/>
    <property type="match status" value="1"/>
</dbReference>
<dbReference type="GO" id="GO:2000142">
    <property type="term" value="P:regulation of DNA-templated transcription initiation"/>
    <property type="evidence" value="ECO:0007669"/>
    <property type="project" value="TreeGrafter"/>
</dbReference>
<keyword evidence="5" id="KW-0804">Transcription</keyword>
<name>A0A4R8LL44_9BURK</name>
<accession>A0A4R8LL44</accession>
<dbReference type="Gene3D" id="1.10.10.10">
    <property type="entry name" value="Winged helix-like DNA-binding domain superfamily/Winged helix DNA-binding domain"/>
    <property type="match status" value="1"/>
</dbReference>
<evidence type="ECO:0000313" key="7">
    <source>
        <dbReference type="EMBL" id="TDY43261.1"/>
    </source>
</evidence>
<proteinExistence type="inferred from homology"/>
<keyword evidence="2" id="KW-0805">Transcription regulation</keyword>
<comment type="caution">
    <text evidence="7">The sequence shown here is derived from an EMBL/GenBank/DDBJ whole genome shotgun (WGS) entry which is preliminary data.</text>
</comment>
<dbReference type="InterPro" id="IPR036388">
    <property type="entry name" value="WH-like_DNA-bd_sf"/>
</dbReference>
<keyword evidence="3" id="KW-0238">DNA-binding</keyword>
<dbReference type="SUPFAM" id="SSF46785">
    <property type="entry name" value="Winged helix' DNA-binding domain"/>
    <property type="match status" value="1"/>
</dbReference>
<evidence type="ECO:0000256" key="5">
    <source>
        <dbReference type="ARBA" id="ARBA00023163"/>
    </source>
</evidence>
<dbReference type="PANTHER" id="PTHR30293:SF2">
    <property type="entry name" value="TRANSCRIPTIONAL ACTIVATOR PROTEIN NHAR"/>
    <property type="match status" value="1"/>
</dbReference>
<dbReference type="InterPro" id="IPR036390">
    <property type="entry name" value="WH_DNA-bd_sf"/>
</dbReference>
<dbReference type="Pfam" id="PF03466">
    <property type="entry name" value="LysR_substrate"/>
    <property type="match status" value="1"/>
</dbReference>
<dbReference type="OrthoDB" id="464481at2"/>
<dbReference type="InterPro" id="IPR000847">
    <property type="entry name" value="LysR_HTH_N"/>
</dbReference>
<dbReference type="Gene3D" id="3.40.190.290">
    <property type="match status" value="1"/>
</dbReference>
<protein>
    <submittedName>
        <fullName evidence="7">LysR family transcriptional regulator</fullName>
    </submittedName>
</protein>
<evidence type="ECO:0000313" key="8">
    <source>
        <dbReference type="Proteomes" id="UP000295509"/>
    </source>
</evidence>
<dbReference type="GO" id="GO:0003677">
    <property type="term" value="F:DNA binding"/>
    <property type="evidence" value="ECO:0007669"/>
    <property type="project" value="UniProtKB-KW"/>
</dbReference>
<evidence type="ECO:0000256" key="3">
    <source>
        <dbReference type="ARBA" id="ARBA00023125"/>
    </source>
</evidence>
<reference evidence="7 8" key="1">
    <citation type="submission" date="2019-03" db="EMBL/GenBank/DDBJ databases">
        <title>Genomic Encyclopedia of Type Strains, Phase III (KMG-III): the genomes of soil and plant-associated and newly described type strains.</title>
        <authorList>
            <person name="Whitman W."/>
        </authorList>
    </citation>
    <scope>NUCLEOTIDE SEQUENCE [LARGE SCALE GENOMIC DNA]</scope>
    <source>
        <strain evidence="7 8">LMG 29544</strain>
    </source>
</reference>
<organism evidence="7 8">
    <name type="scientific">Paraburkholderia rhizosphaerae</name>
    <dbReference type="NCBI Taxonomy" id="480658"/>
    <lineage>
        <taxon>Bacteria</taxon>
        <taxon>Pseudomonadati</taxon>
        <taxon>Pseudomonadota</taxon>
        <taxon>Betaproteobacteria</taxon>
        <taxon>Burkholderiales</taxon>
        <taxon>Burkholderiaceae</taxon>
        <taxon>Paraburkholderia</taxon>
    </lineage>
</organism>
<evidence type="ECO:0000259" key="6">
    <source>
        <dbReference type="PROSITE" id="PS50931"/>
    </source>
</evidence>
<dbReference type="GO" id="GO:0003700">
    <property type="term" value="F:DNA-binding transcription factor activity"/>
    <property type="evidence" value="ECO:0007669"/>
    <property type="project" value="InterPro"/>
</dbReference>
<feature type="domain" description="HTH lysR-type" evidence="6">
    <location>
        <begin position="1"/>
        <end position="58"/>
    </location>
</feature>
<dbReference type="PANTHER" id="PTHR30293">
    <property type="entry name" value="TRANSCRIPTIONAL REGULATORY PROTEIN NAC-RELATED"/>
    <property type="match status" value="1"/>
</dbReference>
<evidence type="ECO:0000256" key="4">
    <source>
        <dbReference type="ARBA" id="ARBA00023159"/>
    </source>
</evidence>